<dbReference type="Pfam" id="PF12832">
    <property type="entry name" value="MFS_1_like"/>
    <property type="match status" value="1"/>
</dbReference>
<organism evidence="10 11">
    <name type="scientific">Hydrogenophaga laconesensis</name>
    <dbReference type="NCBI Taxonomy" id="1805971"/>
    <lineage>
        <taxon>Bacteria</taxon>
        <taxon>Pseudomonadati</taxon>
        <taxon>Pseudomonadota</taxon>
        <taxon>Betaproteobacteria</taxon>
        <taxon>Burkholderiales</taxon>
        <taxon>Comamonadaceae</taxon>
        <taxon>Hydrogenophaga</taxon>
    </lineage>
</organism>
<feature type="transmembrane region" description="Helical" evidence="8">
    <location>
        <begin position="306"/>
        <end position="335"/>
    </location>
</feature>
<evidence type="ECO:0000313" key="10">
    <source>
        <dbReference type="EMBL" id="MDR7092821.1"/>
    </source>
</evidence>
<evidence type="ECO:0000256" key="7">
    <source>
        <dbReference type="ARBA" id="ARBA00023136"/>
    </source>
</evidence>
<evidence type="ECO:0000256" key="5">
    <source>
        <dbReference type="ARBA" id="ARBA00022692"/>
    </source>
</evidence>
<feature type="transmembrane region" description="Helical" evidence="8">
    <location>
        <begin position="93"/>
        <end position="118"/>
    </location>
</feature>
<dbReference type="SUPFAM" id="SSF103473">
    <property type="entry name" value="MFS general substrate transporter"/>
    <property type="match status" value="1"/>
</dbReference>
<keyword evidence="3" id="KW-1003">Cell membrane</keyword>
<evidence type="ECO:0000313" key="11">
    <source>
        <dbReference type="Proteomes" id="UP001265550"/>
    </source>
</evidence>
<dbReference type="RefSeq" id="WP_204731814.1">
    <property type="nucleotide sequence ID" value="NZ_JAVDWE010000001.1"/>
</dbReference>
<feature type="transmembrane region" description="Helical" evidence="8">
    <location>
        <begin position="280"/>
        <end position="300"/>
    </location>
</feature>
<dbReference type="PIRSF" id="PIRSF004925">
    <property type="entry name" value="HcaT"/>
    <property type="match status" value="1"/>
</dbReference>
<evidence type="ECO:0000256" key="8">
    <source>
        <dbReference type="SAM" id="Phobius"/>
    </source>
</evidence>
<feature type="transmembrane region" description="Helical" evidence="8">
    <location>
        <begin position="223"/>
        <end position="242"/>
    </location>
</feature>
<dbReference type="NCBIfam" id="NF037955">
    <property type="entry name" value="mfs"/>
    <property type="match status" value="1"/>
</dbReference>
<dbReference type="PANTHER" id="PTHR23522">
    <property type="entry name" value="BLL5896 PROTEIN"/>
    <property type="match status" value="1"/>
</dbReference>
<sequence length="406" mass="43754">MATDPPPDQTGKPGGSARQLLPFAALSASYFAHIGFFNPYLPLWLKELGFGLIAIAVLTSVQSATRLFTPYVWGSLSDRTGERVRLLRYGSSAALLLSLGLWFDAGGVMLFIVLLLMFSHTSGMMPMSEAALAHLVSQGGSFDAKRYGRVRLWGSLGFLVTVMAAGFWFERYGLVHFPAWTLGTLAAVAVSAWLLPDFREPAHAAEANQPGVWPVLRQPPVRWFFAAVFFHVLAHIFIYIFFSLYLDSLGYSKTVIGLLWALSVVIEIGWFFTQGRWLPLFSLSGWLVLAAALMSLRMGLTAGLPLVLPVLLLAQALHAITFAAHHTVCIAMLSHHFPGRLRGRGQALYTVVGYGLPGVAGGLVGGLLSSAFGLASVFWLSSACAAVACLCALRARAYQTASAAAG</sequence>
<accession>A0ABU1V5S8</accession>
<evidence type="ECO:0000259" key="9">
    <source>
        <dbReference type="Pfam" id="PF12832"/>
    </source>
</evidence>
<reference evidence="10 11" key="1">
    <citation type="submission" date="2023-07" db="EMBL/GenBank/DDBJ databases">
        <title>Sorghum-associated microbial communities from plants grown in Nebraska, USA.</title>
        <authorList>
            <person name="Schachtman D."/>
        </authorList>
    </citation>
    <scope>NUCLEOTIDE SEQUENCE [LARGE SCALE GENOMIC DNA]</scope>
    <source>
        <strain evidence="10 11">BE240</strain>
    </source>
</reference>
<comment type="subcellular location">
    <subcellularLocation>
        <location evidence="1">Cell inner membrane</location>
        <topology evidence="1">Multi-pass membrane protein</topology>
    </subcellularLocation>
</comment>
<feature type="transmembrane region" description="Helical" evidence="8">
    <location>
        <begin position="48"/>
        <end position="73"/>
    </location>
</feature>
<comment type="caution">
    <text evidence="10">The sequence shown here is derived from an EMBL/GenBank/DDBJ whole genome shotgun (WGS) entry which is preliminary data.</text>
</comment>
<dbReference type="PANTHER" id="PTHR23522:SF10">
    <property type="entry name" value="3-PHENYLPROPIONIC ACID TRANSPORTER-RELATED"/>
    <property type="match status" value="1"/>
</dbReference>
<keyword evidence="5 8" id="KW-0812">Transmembrane</keyword>
<dbReference type="InterPro" id="IPR036259">
    <property type="entry name" value="MFS_trans_sf"/>
</dbReference>
<feature type="transmembrane region" description="Helical" evidence="8">
    <location>
        <begin position="150"/>
        <end position="169"/>
    </location>
</feature>
<dbReference type="InterPro" id="IPR024989">
    <property type="entry name" value="MFS_assoc_dom"/>
</dbReference>
<evidence type="ECO:0000256" key="2">
    <source>
        <dbReference type="ARBA" id="ARBA00022448"/>
    </source>
</evidence>
<feature type="transmembrane region" description="Helical" evidence="8">
    <location>
        <begin position="374"/>
        <end position="393"/>
    </location>
</feature>
<gene>
    <name evidence="10" type="ORF">J2X09_000544</name>
</gene>
<feature type="domain" description="Major facilitator superfamily associated" evidence="9">
    <location>
        <begin position="30"/>
        <end position="378"/>
    </location>
</feature>
<evidence type="ECO:0000256" key="3">
    <source>
        <dbReference type="ARBA" id="ARBA00022475"/>
    </source>
</evidence>
<dbReference type="Gene3D" id="1.20.1250.20">
    <property type="entry name" value="MFS general substrate transporter like domains"/>
    <property type="match status" value="2"/>
</dbReference>
<feature type="transmembrane region" description="Helical" evidence="8">
    <location>
        <begin position="20"/>
        <end position="41"/>
    </location>
</feature>
<keyword evidence="7 8" id="KW-0472">Membrane</keyword>
<dbReference type="EMBL" id="JAVDWE010000001">
    <property type="protein sequence ID" value="MDR7092821.1"/>
    <property type="molecule type" value="Genomic_DNA"/>
</dbReference>
<dbReference type="Proteomes" id="UP001265550">
    <property type="component" value="Unassembled WGS sequence"/>
</dbReference>
<protein>
    <submittedName>
        <fullName evidence="10">PPP family 3-phenylpropionic acid transporter</fullName>
    </submittedName>
</protein>
<evidence type="ECO:0000256" key="1">
    <source>
        <dbReference type="ARBA" id="ARBA00004429"/>
    </source>
</evidence>
<evidence type="ECO:0000256" key="6">
    <source>
        <dbReference type="ARBA" id="ARBA00022989"/>
    </source>
</evidence>
<keyword evidence="6 8" id="KW-1133">Transmembrane helix</keyword>
<feature type="transmembrane region" description="Helical" evidence="8">
    <location>
        <begin position="175"/>
        <end position="195"/>
    </location>
</feature>
<name>A0ABU1V5S8_9BURK</name>
<feature type="transmembrane region" description="Helical" evidence="8">
    <location>
        <begin position="347"/>
        <end position="368"/>
    </location>
</feature>
<keyword evidence="11" id="KW-1185">Reference proteome</keyword>
<keyword evidence="4" id="KW-0997">Cell inner membrane</keyword>
<proteinExistence type="predicted"/>
<evidence type="ECO:0000256" key="4">
    <source>
        <dbReference type="ARBA" id="ARBA00022519"/>
    </source>
</evidence>
<feature type="transmembrane region" description="Helical" evidence="8">
    <location>
        <begin position="254"/>
        <end position="273"/>
    </location>
</feature>
<dbReference type="InterPro" id="IPR026032">
    <property type="entry name" value="HcaT-like"/>
</dbReference>
<keyword evidence="2" id="KW-0813">Transport</keyword>